<organism evidence="15 16">
    <name type="scientific">Paenibacillus konkukensis</name>
    <dbReference type="NCBI Taxonomy" id="2020716"/>
    <lineage>
        <taxon>Bacteria</taxon>
        <taxon>Bacillati</taxon>
        <taxon>Bacillota</taxon>
        <taxon>Bacilli</taxon>
        <taxon>Bacillales</taxon>
        <taxon>Paenibacillaceae</taxon>
        <taxon>Paenibacillus</taxon>
    </lineage>
</organism>
<evidence type="ECO:0000256" key="1">
    <source>
        <dbReference type="ARBA" id="ARBA00009922"/>
    </source>
</evidence>
<keyword evidence="3 11" id="KW-0378">Hydrolase</keyword>
<keyword evidence="16" id="KW-1185">Reference proteome</keyword>
<dbReference type="Gene3D" id="3.40.50.300">
    <property type="entry name" value="P-loop containing nucleotide triphosphate hydrolases"/>
    <property type="match status" value="2"/>
</dbReference>
<evidence type="ECO:0000256" key="8">
    <source>
        <dbReference type="ARBA" id="ARBA00034617"/>
    </source>
</evidence>
<dbReference type="EC" id="5.6.2.4" evidence="9"/>
<evidence type="ECO:0000313" key="15">
    <source>
        <dbReference type="EMBL" id="UQZ84161.1"/>
    </source>
</evidence>
<dbReference type="InterPro" id="IPR013986">
    <property type="entry name" value="DExx_box_DNA_helicase_dom_sf"/>
</dbReference>
<keyword evidence="6" id="KW-0238">DNA-binding</keyword>
<evidence type="ECO:0000256" key="5">
    <source>
        <dbReference type="ARBA" id="ARBA00022840"/>
    </source>
</evidence>
<evidence type="ECO:0000259" key="13">
    <source>
        <dbReference type="PROSITE" id="PS51198"/>
    </source>
</evidence>
<evidence type="ECO:0000256" key="10">
    <source>
        <dbReference type="ARBA" id="ARBA00048988"/>
    </source>
</evidence>
<dbReference type="EMBL" id="CP027059">
    <property type="protein sequence ID" value="UQZ84161.1"/>
    <property type="molecule type" value="Genomic_DNA"/>
</dbReference>
<comment type="similarity">
    <text evidence="1">Belongs to the helicase family. UvrD subfamily.</text>
</comment>
<reference evidence="15" key="2">
    <citation type="journal article" date="2021" name="J Anim Sci Technol">
        <title>Complete genome sequence of Paenibacillus konkukensis sp. nov. SK3146 as a potential probiotic strain.</title>
        <authorList>
            <person name="Jung H.I."/>
            <person name="Park S."/>
            <person name="Niu K.M."/>
            <person name="Lee S.W."/>
            <person name="Kothari D."/>
            <person name="Yi K.J."/>
            <person name="Kim S.K."/>
        </authorList>
    </citation>
    <scope>NUCLEOTIDE SEQUENCE</scope>
    <source>
        <strain evidence="15">SK3146</strain>
    </source>
</reference>
<evidence type="ECO:0000256" key="9">
    <source>
        <dbReference type="ARBA" id="ARBA00034808"/>
    </source>
</evidence>
<keyword evidence="2 11" id="KW-0547">Nucleotide-binding</keyword>
<feature type="region of interest" description="Disordered" evidence="12">
    <location>
        <begin position="709"/>
        <end position="750"/>
    </location>
</feature>
<dbReference type="Gene3D" id="1.10.486.10">
    <property type="entry name" value="PCRA, domain 4"/>
    <property type="match status" value="1"/>
</dbReference>
<dbReference type="PROSITE" id="PS51198">
    <property type="entry name" value="UVRD_HELICASE_ATP_BIND"/>
    <property type="match status" value="1"/>
</dbReference>
<feature type="domain" description="UvrD-like helicase ATP-binding" evidence="13">
    <location>
        <begin position="57"/>
        <end position="331"/>
    </location>
</feature>
<sequence>MIKGDNMTNPTSYNVPYGASIKRIPQAAIAPAKTSKDLVSDHESDAFYFRSLENSGIALNARQIEAVRHDQGPLLTLAGAGSGKTSVLVARAGYLMNVLGVHPSHILLVTFSSKAAAEMKQRIAALPGITSGMAREVQARTFHSFFLLLLRRQGYTQDIFSETRYQHIVLKRILRERGLQDDYEPETLLSVLSSCKMNMTDLNGLPERSMDERNIKRILRQYEQWKADQRKMDFDDILVFAHKLLLSEPSLLASLQQRFRYVMNDEFQDTNKLQYELVRMIAEPQNNLMVVGDDDQTIYTFQGASHEFILQFHRQYPKARTVTLDINYRSTSSIVGLGNEIIRHNMRRKQKTLQATKESPAAPRYYRPGDTDDEAATVLAEIRSEVEQGRRSYSDYAVLYRTASSSRAMLEELVIQNIPFVHDGNTDLFYEQWIVKPIIDHLRLAMDRRSFAAIEGILQTLYVSREKGMEFIYAQEKLRPKKGPLVHLLSLPDLKEFQKEKVKERIELVSMIRDMKPADAIRHMRRSFYDVFMETADGRSFTQHKEMLKETLDELESSAKRFDSIEAFLGHIGHMLQMHQAMEQLRSDPNADTVSLMTIHKAKGLEFPVVFVIGFSEGILPHSSALDAGEDSSAKGDKRPKTVVQADNGQKDAYAALEEERRLAYVAVTRAKEELIVCSPAYYRGKKANVSRFLTAVFSAPKPAAAANTAAPRAQAGPGPAAAAAKPGGAGYRSAPGSGTGGIGGSATASGAPKKLHTVPAWLCTSGSCPAWARISSAQESKRASKACPLCQAPMRRGSKEVPV</sequence>
<gene>
    <name evidence="15" type="primary">yjcD</name>
    <name evidence="15" type="ORF">SK3146_03394</name>
</gene>
<dbReference type="PANTHER" id="PTHR11070:SF2">
    <property type="entry name" value="ATP-DEPENDENT DNA HELICASE SRS2"/>
    <property type="match status" value="1"/>
</dbReference>
<reference evidence="15" key="1">
    <citation type="submission" date="2018-02" db="EMBL/GenBank/DDBJ databases">
        <authorList>
            <person name="Kim S.-K."/>
            <person name="Jung H.-I."/>
            <person name="Lee S.-W."/>
        </authorList>
    </citation>
    <scope>NUCLEOTIDE SEQUENCE</scope>
    <source>
        <strain evidence="15">SK3146</strain>
    </source>
</reference>
<evidence type="ECO:0000256" key="7">
    <source>
        <dbReference type="ARBA" id="ARBA00023235"/>
    </source>
</evidence>
<feature type="compositionally biased region" description="Low complexity" evidence="12">
    <location>
        <begin position="709"/>
        <end position="727"/>
    </location>
</feature>
<dbReference type="SUPFAM" id="SSF52540">
    <property type="entry name" value="P-loop containing nucleoside triphosphate hydrolases"/>
    <property type="match status" value="1"/>
</dbReference>
<dbReference type="CDD" id="cd18807">
    <property type="entry name" value="SF1_C_UvrD"/>
    <property type="match status" value="1"/>
</dbReference>
<dbReference type="PANTHER" id="PTHR11070">
    <property type="entry name" value="UVRD / RECB / PCRA DNA HELICASE FAMILY MEMBER"/>
    <property type="match status" value="1"/>
</dbReference>
<evidence type="ECO:0000256" key="11">
    <source>
        <dbReference type="PROSITE-ProRule" id="PRU00560"/>
    </source>
</evidence>
<dbReference type="Gene3D" id="1.10.10.160">
    <property type="match status" value="1"/>
</dbReference>
<evidence type="ECO:0000256" key="12">
    <source>
        <dbReference type="SAM" id="MobiDB-lite"/>
    </source>
</evidence>
<evidence type="ECO:0000313" key="16">
    <source>
        <dbReference type="Proteomes" id="UP001057134"/>
    </source>
</evidence>
<comment type="catalytic activity">
    <reaction evidence="10">
        <text>ATP + H2O = ADP + phosphate + H(+)</text>
        <dbReference type="Rhea" id="RHEA:13065"/>
        <dbReference type="ChEBI" id="CHEBI:15377"/>
        <dbReference type="ChEBI" id="CHEBI:15378"/>
        <dbReference type="ChEBI" id="CHEBI:30616"/>
        <dbReference type="ChEBI" id="CHEBI:43474"/>
        <dbReference type="ChEBI" id="CHEBI:456216"/>
        <dbReference type="EC" id="5.6.2.4"/>
    </reaction>
</comment>
<keyword evidence="4 11" id="KW-0347">Helicase</keyword>
<dbReference type="Pfam" id="PF13361">
    <property type="entry name" value="UvrD_C"/>
    <property type="match status" value="1"/>
</dbReference>
<evidence type="ECO:0000256" key="4">
    <source>
        <dbReference type="ARBA" id="ARBA00022806"/>
    </source>
</evidence>
<proteinExistence type="inferred from homology"/>
<accession>A0ABY4RQU7</accession>
<dbReference type="InterPro" id="IPR025916">
    <property type="entry name" value="YdjO"/>
</dbReference>
<dbReference type="InterPro" id="IPR027417">
    <property type="entry name" value="P-loop_NTPase"/>
</dbReference>
<dbReference type="InterPro" id="IPR000212">
    <property type="entry name" value="DNA_helicase_UvrD/REP"/>
</dbReference>
<dbReference type="PROSITE" id="PS51217">
    <property type="entry name" value="UVRD_HELICASE_CTER"/>
    <property type="match status" value="1"/>
</dbReference>
<dbReference type="Proteomes" id="UP001057134">
    <property type="component" value="Chromosome"/>
</dbReference>
<protein>
    <recommendedName>
        <fullName evidence="9">DNA 3'-5' helicase</fullName>
        <ecNumber evidence="9">5.6.2.4</ecNumber>
    </recommendedName>
</protein>
<evidence type="ECO:0000256" key="2">
    <source>
        <dbReference type="ARBA" id="ARBA00022741"/>
    </source>
</evidence>
<keyword evidence="7" id="KW-0413">Isomerase</keyword>
<dbReference type="GO" id="GO:0003678">
    <property type="term" value="F:DNA helicase activity"/>
    <property type="evidence" value="ECO:0007669"/>
    <property type="project" value="UniProtKB-EC"/>
</dbReference>
<feature type="binding site" evidence="11">
    <location>
        <begin position="78"/>
        <end position="85"/>
    </location>
    <ligand>
        <name>ATP</name>
        <dbReference type="ChEBI" id="CHEBI:30616"/>
    </ligand>
</feature>
<name>A0ABY4RQU7_9BACL</name>
<dbReference type="CDD" id="cd17932">
    <property type="entry name" value="DEXQc_UvrD"/>
    <property type="match status" value="1"/>
</dbReference>
<dbReference type="InterPro" id="IPR014017">
    <property type="entry name" value="DNA_helicase_UvrD-like_C"/>
</dbReference>
<dbReference type="GO" id="GO:0016787">
    <property type="term" value="F:hydrolase activity"/>
    <property type="evidence" value="ECO:0007669"/>
    <property type="project" value="UniProtKB-KW"/>
</dbReference>
<evidence type="ECO:0000259" key="14">
    <source>
        <dbReference type="PROSITE" id="PS51217"/>
    </source>
</evidence>
<comment type="catalytic activity">
    <reaction evidence="8">
        <text>Couples ATP hydrolysis with the unwinding of duplex DNA by translocating in the 3'-5' direction.</text>
        <dbReference type="EC" id="5.6.2.4"/>
    </reaction>
</comment>
<evidence type="ECO:0000256" key="3">
    <source>
        <dbReference type="ARBA" id="ARBA00022801"/>
    </source>
</evidence>
<feature type="domain" description="UvrD-like helicase C-terminal" evidence="14">
    <location>
        <begin position="332"/>
        <end position="604"/>
    </location>
</feature>
<keyword evidence="5 11" id="KW-0067">ATP-binding</keyword>
<evidence type="ECO:0000256" key="6">
    <source>
        <dbReference type="ARBA" id="ARBA00023125"/>
    </source>
</evidence>
<dbReference type="Pfam" id="PF00580">
    <property type="entry name" value="UvrD-helicase"/>
    <property type="match status" value="1"/>
</dbReference>
<dbReference type="InterPro" id="IPR014016">
    <property type="entry name" value="UvrD-like_ATP-bd"/>
</dbReference>
<dbReference type="Pfam" id="PF14169">
    <property type="entry name" value="YdjO"/>
    <property type="match status" value="1"/>
</dbReference>